<reference evidence="7" key="1">
    <citation type="submission" date="2021-09" db="EMBL/GenBank/DDBJ databases">
        <authorList>
            <consortium name="AG Swart"/>
            <person name="Singh M."/>
            <person name="Singh A."/>
            <person name="Seah K."/>
            <person name="Emmerich C."/>
        </authorList>
    </citation>
    <scope>NUCLEOTIDE SEQUENCE</scope>
    <source>
        <strain evidence="7">ATCC30299</strain>
    </source>
</reference>
<dbReference type="Gene3D" id="3.90.70.10">
    <property type="entry name" value="Cysteine proteinases"/>
    <property type="match status" value="1"/>
</dbReference>
<dbReference type="InterPro" id="IPR013201">
    <property type="entry name" value="Prot_inhib_I29"/>
</dbReference>
<proteinExistence type="inferred from homology"/>
<evidence type="ECO:0000256" key="1">
    <source>
        <dbReference type="ARBA" id="ARBA00008455"/>
    </source>
</evidence>
<evidence type="ECO:0000313" key="8">
    <source>
        <dbReference type="Proteomes" id="UP001162131"/>
    </source>
</evidence>
<name>A0AAU9IP84_9CILI</name>
<evidence type="ECO:0000256" key="2">
    <source>
        <dbReference type="ARBA" id="ARBA00023145"/>
    </source>
</evidence>
<keyword evidence="4" id="KW-0812">Transmembrane</keyword>
<dbReference type="FunFam" id="3.90.70.10:FF:000039">
    <property type="entry name" value="Cysteine proteinase 2, putative"/>
    <property type="match status" value="1"/>
</dbReference>
<evidence type="ECO:0000259" key="5">
    <source>
        <dbReference type="SMART" id="SM00645"/>
    </source>
</evidence>
<keyword evidence="3" id="KW-1015">Disulfide bond</keyword>
<dbReference type="AlphaFoldDB" id="A0AAU9IP84"/>
<feature type="domain" description="Peptidase C1A papain C-terminal" evidence="5">
    <location>
        <begin position="137"/>
        <end position="351"/>
    </location>
</feature>
<dbReference type="EMBL" id="CAJZBQ010000016">
    <property type="protein sequence ID" value="CAG9316625.1"/>
    <property type="molecule type" value="Genomic_DNA"/>
</dbReference>
<feature type="transmembrane region" description="Helical" evidence="4">
    <location>
        <begin position="18"/>
        <end position="38"/>
    </location>
</feature>
<dbReference type="Pfam" id="PF00112">
    <property type="entry name" value="Peptidase_C1"/>
    <property type="match status" value="1"/>
</dbReference>
<dbReference type="InterPro" id="IPR013128">
    <property type="entry name" value="Peptidase_C1A"/>
</dbReference>
<dbReference type="PROSITE" id="PS00139">
    <property type="entry name" value="THIOL_PROTEASE_CYS"/>
    <property type="match status" value="1"/>
</dbReference>
<dbReference type="InterPro" id="IPR000668">
    <property type="entry name" value="Peptidase_C1A_C"/>
</dbReference>
<dbReference type="InterPro" id="IPR025660">
    <property type="entry name" value="Pept_his_AS"/>
</dbReference>
<evidence type="ECO:0000256" key="3">
    <source>
        <dbReference type="ARBA" id="ARBA00023157"/>
    </source>
</evidence>
<dbReference type="Pfam" id="PF08246">
    <property type="entry name" value="Inhibitor_I29"/>
    <property type="match status" value="1"/>
</dbReference>
<dbReference type="InterPro" id="IPR039417">
    <property type="entry name" value="Peptidase_C1A_papain-like"/>
</dbReference>
<keyword evidence="4" id="KW-1133">Transmembrane helix</keyword>
<organism evidence="7 8">
    <name type="scientific">Blepharisma stoltei</name>
    <dbReference type="NCBI Taxonomy" id="1481888"/>
    <lineage>
        <taxon>Eukaryota</taxon>
        <taxon>Sar</taxon>
        <taxon>Alveolata</taxon>
        <taxon>Ciliophora</taxon>
        <taxon>Postciliodesmatophora</taxon>
        <taxon>Heterotrichea</taxon>
        <taxon>Heterotrichida</taxon>
        <taxon>Blepharismidae</taxon>
        <taxon>Blepharisma</taxon>
    </lineage>
</organism>
<dbReference type="InterPro" id="IPR000169">
    <property type="entry name" value="Pept_cys_AS"/>
</dbReference>
<dbReference type="GO" id="GO:0006508">
    <property type="term" value="P:proteolysis"/>
    <property type="evidence" value="ECO:0007669"/>
    <property type="project" value="InterPro"/>
</dbReference>
<dbReference type="InterPro" id="IPR038765">
    <property type="entry name" value="Papain-like_cys_pep_sf"/>
</dbReference>
<keyword evidence="2" id="KW-0865">Zymogen</keyword>
<sequence length="352" mass="38763">MEGYFAVEAKPRSWKKGLAIFGALAIIGTIAALAAFSAQKQVPLALAQIELEEGEFKSFMAFYNKQYSTEEEYQRRFRIFRDNAAYARVFNTLGETYLLGINEFSDLTAKEFSDRVSRPFDHSKVTKNVKWIESLSIPSSIDWTQQGAVTPVLNQGQCGSCWSFSAAGAIEGIWKISRGILIAVSEQQLIDCSTLYGNKGCEGGTVNYAFEYVIKNGGITSSSNYPYIGKQGTCKNYLASQKFVAISSYANVPANNVDQLYKAVAQQPVSVAVDAGQAFWQSYKSGIVSSGCGTQLDHSVLIVGYNQTNWQPYWKVKNSWGAFWGEAGYIRIAVVNGKGACGIQMMPSYPIF</sequence>
<dbReference type="GO" id="GO:0008234">
    <property type="term" value="F:cysteine-type peptidase activity"/>
    <property type="evidence" value="ECO:0007669"/>
    <property type="project" value="InterPro"/>
</dbReference>
<gene>
    <name evidence="7" type="ORF">BSTOLATCC_MIC16733</name>
</gene>
<dbReference type="SMART" id="SM00645">
    <property type="entry name" value="Pept_C1"/>
    <property type="match status" value="1"/>
</dbReference>
<dbReference type="PROSITE" id="PS00639">
    <property type="entry name" value="THIOL_PROTEASE_HIS"/>
    <property type="match status" value="1"/>
</dbReference>
<dbReference type="PANTHER" id="PTHR12411">
    <property type="entry name" value="CYSTEINE PROTEASE FAMILY C1-RELATED"/>
    <property type="match status" value="1"/>
</dbReference>
<feature type="domain" description="Cathepsin propeptide inhibitor" evidence="6">
    <location>
        <begin position="56"/>
        <end position="112"/>
    </location>
</feature>
<evidence type="ECO:0000259" key="6">
    <source>
        <dbReference type="SMART" id="SM00848"/>
    </source>
</evidence>
<keyword evidence="8" id="KW-1185">Reference proteome</keyword>
<keyword evidence="4" id="KW-0472">Membrane</keyword>
<protein>
    <submittedName>
        <fullName evidence="7">Uncharacterized protein</fullName>
    </submittedName>
</protein>
<evidence type="ECO:0000256" key="4">
    <source>
        <dbReference type="SAM" id="Phobius"/>
    </source>
</evidence>
<dbReference type="PRINTS" id="PR00705">
    <property type="entry name" value="PAPAIN"/>
</dbReference>
<accession>A0AAU9IP84</accession>
<comment type="similarity">
    <text evidence="1">Belongs to the peptidase C1 family.</text>
</comment>
<evidence type="ECO:0000313" key="7">
    <source>
        <dbReference type="EMBL" id="CAG9316625.1"/>
    </source>
</evidence>
<dbReference type="CDD" id="cd02248">
    <property type="entry name" value="Peptidase_C1A"/>
    <property type="match status" value="1"/>
</dbReference>
<dbReference type="SUPFAM" id="SSF54001">
    <property type="entry name" value="Cysteine proteinases"/>
    <property type="match status" value="1"/>
</dbReference>
<dbReference type="Proteomes" id="UP001162131">
    <property type="component" value="Unassembled WGS sequence"/>
</dbReference>
<dbReference type="SMART" id="SM00848">
    <property type="entry name" value="Inhibitor_I29"/>
    <property type="match status" value="1"/>
</dbReference>
<comment type="caution">
    <text evidence="7">The sequence shown here is derived from an EMBL/GenBank/DDBJ whole genome shotgun (WGS) entry which is preliminary data.</text>
</comment>